<dbReference type="GO" id="GO:0006412">
    <property type="term" value="P:translation"/>
    <property type="evidence" value="ECO:0007669"/>
    <property type="project" value="TreeGrafter"/>
</dbReference>
<dbReference type="SMART" id="SM00316">
    <property type="entry name" value="S1"/>
    <property type="match status" value="2"/>
</dbReference>
<feature type="region of interest" description="Disordered" evidence="4">
    <location>
        <begin position="495"/>
        <end position="520"/>
    </location>
</feature>
<feature type="domain" description="S1 motif" evidence="5">
    <location>
        <begin position="338"/>
        <end position="407"/>
    </location>
</feature>
<accession>A0A0B5EGC0</accession>
<dbReference type="KEGG" id="sals:SLNWT_0762"/>
<keyword evidence="2" id="KW-0689">Ribosomal protein</keyword>
<dbReference type="InterPro" id="IPR003029">
    <property type="entry name" value="S1_domain"/>
</dbReference>
<organism evidence="6 7">
    <name type="scientific">Streptomyces albus (strain ATCC 21838 / DSM 41398 / FERM P-419 / JCM 4703 / NBRC 107858)</name>
    <dbReference type="NCBI Taxonomy" id="1081613"/>
    <lineage>
        <taxon>Bacteria</taxon>
        <taxon>Bacillati</taxon>
        <taxon>Actinomycetota</taxon>
        <taxon>Actinomycetes</taxon>
        <taxon>Kitasatosporales</taxon>
        <taxon>Streptomycetaceae</taxon>
        <taxon>Streptomyces</taxon>
    </lineage>
</organism>
<dbReference type="CDD" id="cd00164">
    <property type="entry name" value="S1_like"/>
    <property type="match status" value="1"/>
</dbReference>
<dbReference type="AlphaFoldDB" id="A0A0B5EGC0"/>
<dbReference type="PROSITE" id="PS50126">
    <property type="entry name" value="S1"/>
    <property type="match status" value="2"/>
</dbReference>
<dbReference type="GO" id="GO:0022627">
    <property type="term" value="C:cytosolic small ribosomal subunit"/>
    <property type="evidence" value="ECO:0007669"/>
    <property type="project" value="TreeGrafter"/>
</dbReference>
<dbReference type="Pfam" id="PF00575">
    <property type="entry name" value="S1"/>
    <property type="match status" value="2"/>
</dbReference>
<dbReference type="Proteomes" id="UP000031523">
    <property type="component" value="Chromosome"/>
</dbReference>
<dbReference type="GO" id="GO:0003735">
    <property type="term" value="F:structural constituent of ribosome"/>
    <property type="evidence" value="ECO:0007669"/>
    <property type="project" value="TreeGrafter"/>
</dbReference>
<keyword evidence="3" id="KW-0687">Ribonucleoprotein</keyword>
<sequence>MPSFVHRISKYDPADRDERGAYTGAEEPVSDHGPVESAYLEALAAFAAATGVDRLALREPGLTGLVHFGLEPVIEGQGLTGLFPPDLRGFHDGAEVSLATALELVRAMLRDNGVWCRLEVADVFAVHVGWDQYVYVTSEGPCESALARTRELGLFPERIAASPYAAEYGEPGEQRPADEEFWARVRWCLIRREEVLLEESPVENVSRWYRLTAATLDGVRAGLTPRARLALWPKLSEDVAAVLAAVPAEGTVELVWEDGEASLTSAFADRADTSGYPVLAARVARARAAAVLPLEVDARRPLFTAVLPDGDGVLRARWRTEPTPSDRTWALLRTLRKGQTVRGTVTGIASFGVTFVDIGGLTAMINIPELSWRPLGHPSEAVAAGEEITAEVLDVDPVRERVALSLRALRPDPLPGLRARVGQVVTGVVTKLVPLGAFVRVEDRPDGFQGLVPRAELPGEALAGTGEMPRVGDPLRVRILDVDLDRRRIALSAVRARGDGDEDEGKDKDLDLDLDGDGDA</sequence>
<evidence type="ECO:0000256" key="4">
    <source>
        <dbReference type="SAM" id="MobiDB-lite"/>
    </source>
</evidence>
<proteinExistence type="inferred from homology"/>
<evidence type="ECO:0000256" key="1">
    <source>
        <dbReference type="ARBA" id="ARBA00006767"/>
    </source>
</evidence>
<dbReference type="SUPFAM" id="SSF50249">
    <property type="entry name" value="Nucleic acid-binding proteins"/>
    <property type="match status" value="2"/>
</dbReference>
<gene>
    <name evidence="6" type="ORF">SLNWT_0762</name>
</gene>
<evidence type="ECO:0000256" key="2">
    <source>
        <dbReference type="ARBA" id="ARBA00022980"/>
    </source>
</evidence>
<reference evidence="6 7" key="1">
    <citation type="submission" date="2015-01" db="EMBL/GenBank/DDBJ databases">
        <title>Enhanced salinomycin production by adjusting the supply of polyketide extender units in Streptomyce albus DSM 41398.</title>
        <authorList>
            <person name="Lu C."/>
        </authorList>
    </citation>
    <scope>NUCLEOTIDE SEQUENCE [LARGE SCALE GENOMIC DNA]</scope>
    <source>
        <strain evidence="7">ATCC 21838 / DSM 41398 / FERM P-419 / JCM 4703 / NBRC 107858</strain>
    </source>
</reference>
<protein>
    <submittedName>
        <fullName evidence="6">RNA binding S1 domain protein</fullName>
    </submittedName>
</protein>
<evidence type="ECO:0000313" key="6">
    <source>
        <dbReference type="EMBL" id="AJE81138.1"/>
    </source>
</evidence>
<comment type="similarity">
    <text evidence="1">Belongs to the bacterial ribosomal protein bS1 family.</text>
</comment>
<dbReference type="GO" id="GO:0003729">
    <property type="term" value="F:mRNA binding"/>
    <property type="evidence" value="ECO:0007669"/>
    <property type="project" value="TreeGrafter"/>
</dbReference>
<keyword evidence="7" id="KW-1185">Reference proteome</keyword>
<dbReference type="InterPro" id="IPR012340">
    <property type="entry name" value="NA-bd_OB-fold"/>
</dbReference>
<dbReference type="PANTHER" id="PTHR10724">
    <property type="entry name" value="30S RIBOSOMAL PROTEIN S1"/>
    <property type="match status" value="1"/>
</dbReference>
<dbReference type="InterPro" id="IPR050437">
    <property type="entry name" value="Ribos_protein_bS1-like"/>
</dbReference>
<evidence type="ECO:0000256" key="3">
    <source>
        <dbReference type="ARBA" id="ARBA00023274"/>
    </source>
</evidence>
<dbReference type="EMBL" id="CP010519">
    <property type="protein sequence ID" value="AJE81138.1"/>
    <property type="molecule type" value="Genomic_DNA"/>
</dbReference>
<evidence type="ECO:0000313" key="7">
    <source>
        <dbReference type="Proteomes" id="UP000031523"/>
    </source>
</evidence>
<feature type="domain" description="S1 motif" evidence="5">
    <location>
        <begin position="422"/>
        <end position="494"/>
    </location>
</feature>
<evidence type="ECO:0000259" key="5">
    <source>
        <dbReference type="PROSITE" id="PS50126"/>
    </source>
</evidence>
<name>A0A0B5EGC0_STRA4</name>
<dbReference type="Gene3D" id="2.40.50.140">
    <property type="entry name" value="Nucleic acid-binding proteins"/>
    <property type="match status" value="2"/>
</dbReference>
<dbReference type="PANTHER" id="PTHR10724:SF7">
    <property type="entry name" value="SMALL RIBOSOMAL SUBUNIT PROTEIN BS1C"/>
    <property type="match status" value="1"/>
</dbReference>